<sequence length="151" mass="17474">MNKSKTNKQIIEKYYTSISSGNFETVMALMHEKVTYNVIGFLPFSGRWEGRDRVYSVLVPAVMASFQEGSVKFAEKWKIMSADEKRVTGLMSGEAITLEGKKFETTYCQIFKIEKSIIREVHEFLDTYLNYKTHDPKNLPEKADDYGPMKF</sequence>
<protein>
    <submittedName>
        <fullName evidence="1">Uncharacterized protein</fullName>
    </submittedName>
</protein>
<dbReference type="EMBL" id="UINC01001212">
    <property type="protein sequence ID" value="SUZ74485.1"/>
    <property type="molecule type" value="Genomic_DNA"/>
</dbReference>
<accession>A0A381Q562</accession>
<reference evidence="1" key="1">
    <citation type="submission" date="2018-05" db="EMBL/GenBank/DDBJ databases">
        <authorList>
            <person name="Lanie J.A."/>
            <person name="Ng W.-L."/>
            <person name="Kazmierczak K.M."/>
            <person name="Andrzejewski T.M."/>
            <person name="Davidsen T.M."/>
            <person name="Wayne K.J."/>
            <person name="Tettelin H."/>
            <person name="Glass J.I."/>
            <person name="Rusch D."/>
            <person name="Podicherti R."/>
            <person name="Tsui H.-C.T."/>
            <person name="Winkler M.E."/>
        </authorList>
    </citation>
    <scope>NUCLEOTIDE SEQUENCE</scope>
</reference>
<dbReference type="SUPFAM" id="SSF54427">
    <property type="entry name" value="NTF2-like"/>
    <property type="match status" value="1"/>
</dbReference>
<dbReference type="InterPro" id="IPR032710">
    <property type="entry name" value="NTF2-like_dom_sf"/>
</dbReference>
<proteinExistence type="predicted"/>
<evidence type="ECO:0000313" key="1">
    <source>
        <dbReference type="EMBL" id="SUZ74485.1"/>
    </source>
</evidence>
<dbReference type="Gene3D" id="3.10.450.50">
    <property type="match status" value="1"/>
</dbReference>
<gene>
    <name evidence="1" type="ORF">METZ01_LOCUS27339</name>
</gene>
<name>A0A381Q562_9ZZZZ</name>
<dbReference type="PANTHER" id="PTHR41252">
    <property type="entry name" value="BLR2505 PROTEIN"/>
    <property type="match status" value="1"/>
</dbReference>
<organism evidence="1">
    <name type="scientific">marine metagenome</name>
    <dbReference type="NCBI Taxonomy" id="408172"/>
    <lineage>
        <taxon>unclassified sequences</taxon>
        <taxon>metagenomes</taxon>
        <taxon>ecological metagenomes</taxon>
    </lineage>
</organism>
<dbReference type="PANTHER" id="PTHR41252:SF1">
    <property type="entry name" value="BLR2505 PROTEIN"/>
    <property type="match status" value="1"/>
</dbReference>
<dbReference type="AlphaFoldDB" id="A0A381Q562"/>